<dbReference type="Proteomes" id="UP000310636">
    <property type="component" value="Unassembled WGS sequence"/>
</dbReference>
<reference evidence="2 3" key="1">
    <citation type="submission" date="2019-04" db="EMBL/GenBank/DDBJ databases">
        <title>Cohnella sp. nov. isolated from preserved vegetables.</title>
        <authorList>
            <person name="Lin S.-Y."/>
            <person name="Hung M.-H."/>
            <person name="Young C.-C."/>
        </authorList>
    </citation>
    <scope>NUCLEOTIDE SEQUENCE [LARGE SCALE GENOMIC DNA]</scope>
    <source>
        <strain evidence="2 3">CC-MHH1044</strain>
    </source>
</reference>
<evidence type="ECO:0000313" key="3">
    <source>
        <dbReference type="Proteomes" id="UP000310636"/>
    </source>
</evidence>
<evidence type="ECO:0000256" key="1">
    <source>
        <dbReference type="SAM" id="Phobius"/>
    </source>
</evidence>
<dbReference type="AlphaFoldDB" id="A0A4S4C349"/>
<accession>A0A4S4C349</accession>
<comment type="caution">
    <text evidence="2">The sequence shown here is derived from an EMBL/GenBank/DDBJ whole genome shotgun (WGS) entry which is preliminary data.</text>
</comment>
<protein>
    <submittedName>
        <fullName evidence="2">Uncharacterized protein</fullName>
    </submittedName>
</protein>
<sequence length="216" mass="24233">MLSYNRIGKLMVLIIVLIVGIFAVQMFFKAELPLASGQQNGSISTENLRTVEVASNYVTFNEPEKLDQFADAIVLATVQNDFLNNQHIVTTYPDGNIQDFYTLTDIKIARVIKESTNGDINEGEILSIIEPVGLVEETHTKLIAEDYSNMQKGEYILIFLKRNSLGQYAIFNLNNGKFDLDSVQKKNAGTVSESDKLHEELKDALFAKYDLTEANE</sequence>
<dbReference type="OrthoDB" id="2612080at2"/>
<gene>
    <name evidence="2" type="ORF">E6C55_07110</name>
</gene>
<evidence type="ECO:0000313" key="2">
    <source>
        <dbReference type="EMBL" id="THF82146.1"/>
    </source>
</evidence>
<keyword evidence="3" id="KW-1185">Reference proteome</keyword>
<keyword evidence="1" id="KW-0812">Transmembrane</keyword>
<keyword evidence="1" id="KW-0472">Membrane</keyword>
<organism evidence="2 3">
    <name type="scientific">Cohnella fermenti</name>
    <dbReference type="NCBI Taxonomy" id="2565925"/>
    <lineage>
        <taxon>Bacteria</taxon>
        <taxon>Bacillati</taxon>
        <taxon>Bacillota</taxon>
        <taxon>Bacilli</taxon>
        <taxon>Bacillales</taxon>
        <taxon>Paenibacillaceae</taxon>
        <taxon>Cohnella</taxon>
    </lineage>
</organism>
<proteinExistence type="predicted"/>
<dbReference type="RefSeq" id="WP_136369085.1">
    <property type="nucleotide sequence ID" value="NZ_SSOB01000007.1"/>
</dbReference>
<dbReference type="EMBL" id="SSOB01000007">
    <property type="protein sequence ID" value="THF82146.1"/>
    <property type="molecule type" value="Genomic_DNA"/>
</dbReference>
<feature type="transmembrane region" description="Helical" evidence="1">
    <location>
        <begin position="7"/>
        <end position="28"/>
    </location>
</feature>
<keyword evidence="1" id="KW-1133">Transmembrane helix</keyword>
<name>A0A4S4C349_9BACL</name>